<evidence type="ECO:0000256" key="1">
    <source>
        <dbReference type="ARBA" id="ARBA00004127"/>
    </source>
</evidence>
<feature type="transmembrane region" description="Helical" evidence="5">
    <location>
        <begin position="85"/>
        <end position="101"/>
    </location>
</feature>
<proteinExistence type="predicted"/>
<feature type="transmembrane region" description="Helical" evidence="5">
    <location>
        <begin position="34"/>
        <end position="53"/>
    </location>
</feature>
<sequence length="148" mass="17052">MLDLKIPPIVVLSIFSGVIISIPFVFPFYEVKSIWLSTIFIISGIVLALMGVWEFRRLKTTVNPTTPEKSSRMVSTGIYRFSRNPMYLGMAFGLVGLVFYFGNCLSWFGVAGFVAYITYFQIIPEEVVLKRIFGKSYEDYCQKTRRWL</sequence>
<comment type="subcellular location">
    <subcellularLocation>
        <location evidence="1">Endomembrane system</location>
        <topology evidence="1">Multi-pass membrane protein</topology>
    </subcellularLocation>
</comment>
<evidence type="ECO:0000256" key="3">
    <source>
        <dbReference type="ARBA" id="ARBA00022989"/>
    </source>
</evidence>
<protein>
    <submittedName>
        <fullName evidence="6">Uncharacterized conserved transmembrane protein</fullName>
        <ecNumber evidence="6">2.1.1.100</ecNumber>
    </submittedName>
</protein>
<accession>A0A0B7ITH8</accession>
<dbReference type="AlphaFoldDB" id="A0A0B7ITH8"/>
<dbReference type="GO" id="GO:0032259">
    <property type="term" value="P:methylation"/>
    <property type="evidence" value="ECO:0007669"/>
    <property type="project" value="UniProtKB-KW"/>
</dbReference>
<keyword evidence="6" id="KW-0808">Transferase</keyword>
<dbReference type="GO" id="GO:0004671">
    <property type="term" value="F:protein C-terminal S-isoprenylcysteine carboxyl O-methyltransferase activity"/>
    <property type="evidence" value="ECO:0007669"/>
    <property type="project" value="UniProtKB-EC"/>
</dbReference>
<evidence type="ECO:0000313" key="7">
    <source>
        <dbReference type="Proteomes" id="UP000038200"/>
    </source>
</evidence>
<dbReference type="STRING" id="1848903.CCAND38_70013"/>
<keyword evidence="4 5" id="KW-0472">Membrane</keyword>
<evidence type="ECO:0000256" key="2">
    <source>
        <dbReference type="ARBA" id="ARBA00022692"/>
    </source>
</evidence>
<dbReference type="Gene3D" id="1.20.120.1630">
    <property type="match status" value="1"/>
</dbReference>
<dbReference type="EMBL" id="CDOL01000255">
    <property type="protein sequence ID" value="CEN53929.1"/>
    <property type="molecule type" value="Genomic_DNA"/>
</dbReference>
<dbReference type="RefSeq" id="WP_042009174.1">
    <property type="nucleotide sequence ID" value="NZ_CDOL01000255.1"/>
</dbReference>
<evidence type="ECO:0000256" key="5">
    <source>
        <dbReference type="SAM" id="Phobius"/>
    </source>
</evidence>
<evidence type="ECO:0000256" key="4">
    <source>
        <dbReference type="ARBA" id="ARBA00023136"/>
    </source>
</evidence>
<evidence type="ECO:0000313" key="6">
    <source>
        <dbReference type="EMBL" id="CEN53929.1"/>
    </source>
</evidence>
<dbReference type="GO" id="GO:0012505">
    <property type="term" value="C:endomembrane system"/>
    <property type="evidence" value="ECO:0007669"/>
    <property type="project" value="UniProtKB-SubCell"/>
</dbReference>
<dbReference type="PANTHER" id="PTHR12714:SF24">
    <property type="entry name" value="SLR1182 PROTEIN"/>
    <property type="match status" value="1"/>
</dbReference>
<dbReference type="InterPro" id="IPR007318">
    <property type="entry name" value="Phopholipid_MeTrfase"/>
</dbReference>
<name>A0A0B7ITH8_9FLAO</name>
<gene>
    <name evidence="6" type="ORF">CCAND93_640013</name>
</gene>
<keyword evidence="2 5" id="KW-0812">Transmembrane</keyword>
<dbReference type="OrthoDB" id="9809773at2"/>
<keyword evidence="6" id="KW-0489">Methyltransferase</keyword>
<dbReference type="PANTHER" id="PTHR12714">
    <property type="entry name" value="PROTEIN-S ISOPRENYLCYSTEINE O-METHYLTRANSFERASE"/>
    <property type="match status" value="1"/>
</dbReference>
<dbReference type="Proteomes" id="UP000038200">
    <property type="component" value="Unassembled WGS sequence"/>
</dbReference>
<dbReference type="EC" id="2.1.1.100" evidence="6"/>
<organism evidence="6 7">
    <name type="scientific">Capnocytophaga canis</name>
    <dbReference type="NCBI Taxonomy" id="1848903"/>
    <lineage>
        <taxon>Bacteria</taxon>
        <taxon>Pseudomonadati</taxon>
        <taxon>Bacteroidota</taxon>
        <taxon>Flavobacteriia</taxon>
        <taxon>Flavobacteriales</taxon>
        <taxon>Flavobacteriaceae</taxon>
        <taxon>Capnocytophaga</taxon>
    </lineage>
</organism>
<feature type="transmembrane region" description="Helical" evidence="5">
    <location>
        <begin position="9"/>
        <end position="28"/>
    </location>
</feature>
<keyword evidence="3 5" id="KW-1133">Transmembrane helix</keyword>
<reference evidence="6 7" key="1">
    <citation type="submission" date="2015-01" db="EMBL/GenBank/DDBJ databases">
        <authorList>
            <person name="Xiang T."/>
            <person name="Song Y."/>
            <person name="Huang L."/>
            <person name="Wang B."/>
            <person name="Wu P."/>
        </authorList>
    </citation>
    <scope>NUCLEOTIDE SEQUENCE [LARGE SCALE GENOMIC DNA]</scope>
    <source>
        <strain evidence="6 7">CcD93</strain>
    </source>
</reference>
<dbReference type="Pfam" id="PF04191">
    <property type="entry name" value="PEMT"/>
    <property type="match status" value="1"/>
</dbReference>